<sequence length="50" mass="5896">MAMFFWLIFKEVSKNICNFIALVTYKHKFICSHQATSALLFWMIGSNNIH</sequence>
<protein>
    <submittedName>
        <fullName evidence="1">Uncharacterized protein</fullName>
    </submittedName>
</protein>
<evidence type="ECO:0000313" key="1">
    <source>
        <dbReference type="EMBL" id="KZS02900.1"/>
    </source>
</evidence>
<gene>
    <name evidence="1" type="ORF">APZ42_034509</name>
</gene>
<keyword evidence="2" id="KW-1185">Reference proteome</keyword>
<dbReference type="Proteomes" id="UP000076858">
    <property type="component" value="Unassembled WGS sequence"/>
</dbReference>
<reference evidence="1 2" key="1">
    <citation type="submission" date="2016-03" db="EMBL/GenBank/DDBJ databases">
        <title>EvidentialGene: Evidence-directed Construction of Genes on Genomes.</title>
        <authorList>
            <person name="Gilbert D.G."/>
            <person name="Choi J.-H."/>
            <person name="Mockaitis K."/>
            <person name="Colbourne J."/>
            <person name="Pfrender M."/>
        </authorList>
    </citation>
    <scope>NUCLEOTIDE SEQUENCE [LARGE SCALE GENOMIC DNA]</scope>
    <source>
        <strain evidence="1 2">Xinb3</strain>
        <tissue evidence="1">Complete organism</tissue>
    </source>
</reference>
<accession>A0A164K2Y8</accession>
<dbReference type="EMBL" id="LRGB01003380">
    <property type="protein sequence ID" value="KZS02900.1"/>
    <property type="molecule type" value="Genomic_DNA"/>
</dbReference>
<name>A0A164K2Y8_9CRUS</name>
<comment type="caution">
    <text evidence="1">The sequence shown here is derived from an EMBL/GenBank/DDBJ whole genome shotgun (WGS) entry which is preliminary data.</text>
</comment>
<proteinExistence type="predicted"/>
<organism evidence="1 2">
    <name type="scientific">Daphnia magna</name>
    <dbReference type="NCBI Taxonomy" id="35525"/>
    <lineage>
        <taxon>Eukaryota</taxon>
        <taxon>Metazoa</taxon>
        <taxon>Ecdysozoa</taxon>
        <taxon>Arthropoda</taxon>
        <taxon>Crustacea</taxon>
        <taxon>Branchiopoda</taxon>
        <taxon>Diplostraca</taxon>
        <taxon>Cladocera</taxon>
        <taxon>Anomopoda</taxon>
        <taxon>Daphniidae</taxon>
        <taxon>Daphnia</taxon>
    </lineage>
</organism>
<evidence type="ECO:0000313" key="2">
    <source>
        <dbReference type="Proteomes" id="UP000076858"/>
    </source>
</evidence>
<dbReference type="AlphaFoldDB" id="A0A164K2Y8"/>